<keyword evidence="5" id="KW-0456">Lyase</keyword>
<keyword evidence="9" id="KW-1185">Reference proteome</keyword>
<dbReference type="InterPro" id="IPR001926">
    <property type="entry name" value="TrpB-like_PALP"/>
</dbReference>
<gene>
    <name evidence="10" type="primary">LOC109471147</name>
</gene>
<dbReference type="InterPro" id="IPR029144">
    <property type="entry name" value="Thr_synth_N"/>
</dbReference>
<evidence type="ECO:0000256" key="6">
    <source>
        <dbReference type="PIRSR" id="PIRSR604450-51"/>
    </source>
</evidence>
<dbReference type="Gene3D" id="3.90.1380.10">
    <property type="entry name" value="Threonine synthase, N-terminal domain"/>
    <property type="match status" value="1"/>
</dbReference>
<dbReference type="GO" id="GO:0009071">
    <property type="term" value="P:serine family amino acid catabolic process"/>
    <property type="evidence" value="ECO:0007669"/>
    <property type="project" value="TreeGrafter"/>
</dbReference>
<feature type="domain" description="Threonine synthase N-terminal" evidence="8">
    <location>
        <begin position="2"/>
        <end position="81"/>
    </location>
</feature>
<feature type="domain" description="Tryptophan synthase beta chain-like PALP" evidence="7">
    <location>
        <begin position="105"/>
        <end position="394"/>
    </location>
</feature>
<dbReference type="InterPro" id="IPR037158">
    <property type="entry name" value="Thr_synth_N_sf"/>
</dbReference>
<dbReference type="NCBIfam" id="TIGR00260">
    <property type="entry name" value="thrC"/>
    <property type="match status" value="1"/>
</dbReference>
<dbReference type="FunFam" id="3.90.1380.10:FF:000003">
    <property type="entry name" value="THR4p Threonine synthase"/>
    <property type="match status" value="1"/>
</dbReference>
<organism evidence="9 10">
    <name type="scientific">Branchiostoma belcheri</name>
    <name type="common">Amphioxus</name>
    <dbReference type="NCBI Taxonomy" id="7741"/>
    <lineage>
        <taxon>Eukaryota</taxon>
        <taxon>Metazoa</taxon>
        <taxon>Chordata</taxon>
        <taxon>Cephalochordata</taxon>
        <taxon>Leptocardii</taxon>
        <taxon>Amphioxiformes</taxon>
        <taxon>Branchiostomatidae</taxon>
        <taxon>Branchiostoma</taxon>
    </lineage>
</organism>
<sequence length="468" mass="52321">MRYSSTRGGVKGQTFEQALFSGYCSDGGLLLPDAVPQIPQETLLTWSDLSYVDLCKEILPLFVDDTEIPRKDLHGLIDRAFSRFRHPDVVNIARLKKGLNVLELWHGATLAFKDLALSCVGQFLEYFLDKRKKHVTIVVGTSGDTGSAAIEAVRGLKWVDIVVLLPHGRCSRIQELQMTTVLDDNVHVFAVDGTSDDLDYPIKQCFVDAEFVQKHNLMSINSINWARVMVQTVHHFYAYFQMCRSCDQEVEIVVPTGAMGNITAGCIAKMMGLPVKFVSTVNVNDIVDRALKHGDFSMADKVIPTSSNSMDIQVPYNFERILYLFSGQDSALVARLMREFEATGKTVIPDNLLHKLQAVMRSYSVTEADTLLAMRTCWEENQYLLCPHTAVAAFYHMAQESTSPSLRVCVATAAAAKFPEAVEKAGLLPQPTPELQALDSMPTRYQDMKQGQDWEAMLRTKIQTLHSK</sequence>
<dbReference type="PANTHER" id="PTHR42690">
    <property type="entry name" value="THREONINE SYNTHASE FAMILY MEMBER"/>
    <property type="match status" value="1"/>
</dbReference>
<dbReference type="GeneID" id="109471147"/>
<dbReference type="SUPFAM" id="SSF53686">
    <property type="entry name" value="Tryptophan synthase beta subunit-like PLP-dependent enzymes"/>
    <property type="match status" value="1"/>
</dbReference>
<dbReference type="AlphaFoldDB" id="A0A6P4YNG7"/>
<dbReference type="Pfam" id="PF00291">
    <property type="entry name" value="PALP"/>
    <property type="match status" value="1"/>
</dbReference>
<evidence type="ECO:0000256" key="1">
    <source>
        <dbReference type="ARBA" id="ARBA00001933"/>
    </source>
</evidence>
<dbReference type="CDD" id="cd01560">
    <property type="entry name" value="Thr-synth_2"/>
    <property type="match status" value="1"/>
</dbReference>
<dbReference type="FunFam" id="3.40.50.1100:FF:000047">
    <property type="entry name" value="Threonine synthase like 2"/>
    <property type="match status" value="1"/>
</dbReference>
<dbReference type="InterPro" id="IPR004450">
    <property type="entry name" value="Thr_synthase-like"/>
</dbReference>
<dbReference type="Proteomes" id="UP000515135">
    <property type="component" value="Unplaced"/>
</dbReference>
<dbReference type="OrthoDB" id="5203861at2759"/>
<evidence type="ECO:0000313" key="9">
    <source>
        <dbReference type="Proteomes" id="UP000515135"/>
    </source>
</evidence>
<feature type="modified residue" description="N6-(pyridoxal phosphate)lysine" evidence="6">
    <location>
        <position position="113"/>
    </location>
</feature>
<protein>
    <recommendedName>
        <fullName evidence="3">Threonine synthase-like 2</fullName>
    </recommendedName>
</protein>
<dbReference type="InterPro" id="IPR051166">
    <property type="entry name" value="Threonine_Synthase"/>
</dbReference>
<dbReference type="RefSeq" id="XP_019625938.1">
    <property type="nucleotide sequence ID" value="XM_019770379.1"/>
</dbReference>
<evidence type="ECO:0000256" key="5">
    <source>
        <dbReference type="ARBA" id="ARBA00023239"/>
    </source>
</evidence>
<reference evidence="10" key="1">
    <citation type="submission" date="2025-08" db="UniProtKB">
        <authorList>
            <consortium name="RefSeq"/>
        </authorList>
    </citation>
    <scope>IDENTIFICATION</scope>
    <source>
        <tissue evidence="10">Gonad</tissue>
    </source>
</reference>
<evidence type="ECO:0000256" key="3">
    <source>
        <dbReference type="ARBA" id="ARBA00021942"/>
    </source>
</evidence>
<name>A0A6P4YNG7_BRABE</name>
<comment type="similarity">
    <text evidence="2">Belongs to the threonine synthase family.</text>
</comment>
<dbReference type="KEGG" id="bbel:109471147"/>
<accession>A0A6P4YNG7</accession>
<dbReference type="InterPro" id="IPR036052">
    <property type="entry name" value="TrpB-like_PALP_sf"/>
</dbReference>
<dbReference type="Gene3D" id="3.40.50.1100">
    <property type="match status" value="2"/>
</dbReference>
<dbReference type="GO" id="GO:0046360">
    <property type="term" value="P:2-oxobutyrate biosynthetic process"/>
    <property type="evidence" value="ECO:0007669"/>
    <property type="project" value="TreeGrafter"/>
</dbReference>
<comment type="cofactor">
    <cofactor evidence="1 6">
        <name>pyridoxal 5'-phosphate</name>
        <dbReference type="ChEBI" id="CHEBI:597326"/>
    </cofactor>
</comment>
<dbReference type="GO" id="GO:0030170">
    <property type="term" value="F:pyridoxal phosphate binding"/>
    <property type="evidence" value="ECO:0007669"/>
    <property type="project" value="TreeGrafter"/>
</dbReference>
<dbReference type="Pfam" id="PF14821">
    <property type="entry name" value="Thr_synth_N"/>
    <property type="match status" value="1"/>
</dbReference>
<dbReference type="PANTHER" id="PTHR42690:SF1">
    <property type="entry name" value="THREONINE SYNTHASE-LIKE 2"/>
    <property type="match status" value="1"/>
</dbReference>
<evidence type="ECO:0000256" key="4">
    <source>
        <dbReference type="ARBA" id="ARBA00022898"/>
    </source>
</evidence>
<evidence type="ECO:0000259" key="8">
    <source>
        <dbReference type="Pfam" id="PF14821"/>
    </source>
</evidence>
<evidence type="ECO:0000313" key="10">
    <source>
        <dbReference type="RefSeq" id="XP_019625938.1"/>
    </source>
</evidence>
<proteinExistence type="inferred from homology"/>
<dbReference type="GO" id="GO:0016829">
    <property type="term" value="F:lyase activity"/>
    <property type="evidence" value="ECO:0007669"/>
    <property type="project" value="UniProtKB-KW"/>
</dbReference>
<evidence type="ECO:0000256" key="2">
    <source>
        <dbReference type="ARBA" id="ARBA00005517"/>
    </source>
</evidence>
<keyword evidence="4 6" id="KW-0663">Pyridoxal phosphate</keyword>
<evidence type="ECO:0000259" key="7">
    <source>
        <dbReference type="Pfam" id="PF00291"/>
    </source>
</evidence>